<evidence type="ECO:0000313" key="2">
    <source>
        <dbReference type="EMBL" id="VWP00433.1"/>
    </source>
</evidence>
<evidence type="ECO:0000256" key="1">
    <source>
        <dbReference type="SAM" id="MobiDB-lite"/>
    </source>
</evidence>
<protein>
    <submittedName>
        <fullName evidence="2">N/A</fullName>
    </submittedName>
</protein>
<accession>A0A5K1K450</accession>
<gene>
    <name evidence="2" type="primary">I1RW22</name>
</gene>
<name>A0A5K1K450_9APHY</name>
<sequence length="571" mass="62661">MTAYKAHKGTTLTLSLPPPQSLSPIMADTAPPPVESTAHTSPSLAFDQCTLTPAGISVMVDHLRCFPPFRDLPMAPVRAAAIALIAFGGPSGGKHRTSGDGLHDADFATQAPSIPTTWQSGLHEEYTKLVMDLLAWKDRISGGASFLVSTQATRRPGTLPSITEVKMDTFLPKDLLREHPKTSITFARMVQHFAEEIGLLAMQRYDKAKSHGRKGAVVTIPTRSHVDTHPLIPLSDSMWHTFYGRDSTVLQRLISEQLAIIDTQGASSTPRPLPPLPVLNVVSPALSSTPTAESSVTGSDDLLRTTEDIKHYAARMENLEELDDVGRRSILDQISTRLPDIFSLILSLEHRTRDLELINTTQTEEIEGLRTTLQDVIDDRGNELTLIKEQLKSAFTESPTPPPSSRTFGHPDKEPMPSRRPRVTTLDSSLSPISPATETPSPSMFEPRRVESCTTPTSSVAFLSVPPPSRSSSRSPSAYTSTPSDTYTSSHSMIHAPWKMYGPHTDYILSREGLPRRLHRDFKFIEDNHSVDDWVMELGSRIKVQEGLAKELVKAMKFDCGLLSCGGGHLS</sequence>
<proteinExistence type="predicted"/>
<dbReference type="AlphaFoldDB" id="A0A5K1K450"/>
<feature type="compositionally biased region" description="Polar residues" evidence="1">
    <location>
        <begin position="425"/>
        <end position="442"/>
    </location>
</feature>
<reference evidence="2" key="1">
    <citation type="submission" date="2019-10" db="EMBL/GenBank/DDBJ databases">
        <authorList>
            <person name="Nor Muhammad N."/>
        </authorList>
    </citation>
    <scope>NUCLEOTIDE SEQUENCE</scope>
</reference>
<feature type="compositionally biased region" description="Polar residues" evidence="1">
    <location>
        <begin position="452"/>
        <end position="461"/>
    </location>
</feature>
<feature type="region of interest" description="Disordered" evidence="1">
    <location>
        <begin position="391"/>
        <end position="489"/>
    </location>
</feature>
<organism evidence="2">
    <name type="scientific">Ganoderma boninense</name>
    <dbReference type="NCBI Taxonomy" id="34458"/>
    <lineage>
        <taxon>Eukaryota</taxon>
        <taxon>Fungi</taxon>
        <taxon>Dikarya</taxon>
        <taxon>Basidiomycota</taxon>
        <taxon>Agaricomycotina</taxon>
        <taxon>Agaricomycetes</taxon>
        <taxon>Polyporales</taxon>
        <taxon>Polyporaceae</taxon>
        <taxon>Ganoderma</taxon>
    </lineage>
</organism>
<dbReference type="EMBL" id="LR728474">
    <property type="protein sequence ID" value="VWP00433.1"/>
    <property type="molecule type" value="Genomic_DNA"/>
</dbReference>
<feature type="region of interest" description="Disordered" evidence="1">
    <location>
        <begin position="1"/>
        <end position="40"/>
    </location>
</feature>
<feature type="compositionally biased region" description="Low complexity" evidence="1">
    <location>
        <begin position="470"/>
        <end position="489"/>
    </location>
</feature>